<feature type="transmembrane region" description="Helical" evidence="2">
    <location>
        <begin position="1276"/>
        <end position="1300"/>
    </location>
</feature>
<dbReference type="PROSITE" id="PS50024">
    <property type="entry name" value="SEA"/>
    <property type="match status" value="1"/>
</dbReference>
<keyword evidence="5" id="KW-1185">Reference proteome</keyword>
<feature type="compositionally biased region" description="Basic and acidic residues" evidence="1">
    <location>
        <begin position="762"/>
        <end position="772"/>
    </location>
</feature>
<sequence>MTESPTIASQIFPPAPKSFVPVIKKFSAQARPPSTNSYPKRKSLAQRKFATSTTTVRPITLEESENKGQQYILDPQFHFPAPQDDFYNNQNKPLQFQNQFTGYSPLDSYLPQRDLQTSDLPFHLQKTLPQYRFTTKEQLPKSELPYHNNIIFRPDHERAIHVAPSTHRPNYSHYLSLNHNRHPSQSETFLGEITLNDPFGKFNNYETLNDNKKKFLREHTRILAPDPEEKQNQLQENKYFVNENGEVFSTTALPADTIFLPKKLSAKLEIQEETPASQEFRRNNIIDTDNSQQPGKTQDQIFNSANNFDSTDYEYEDEEVDPIPQMNDSDYSTEKSNTKENLTKTSIQKTDDEDIKKIIRNDIPGRKQIDDYHEDTKFDEPVVSVITTKSVINNTVIATTPSPLDTIHTTSISVGNSTDSWVVVASVQTSKSISGARYLPSSIVAQEERFTLLNEKDRQESSEEITTTERNLEDDEYEDEATTEDFITQTVMKHSTESLIDKLDRVQSDLSSVLLTGGYKNEDNNIAVITENITDKTFVAEMTESPTIASQIFPPAPKSFVPVIKKFSAQARPPSTNLYPKRKSLAQRKFATSTTTVRPITLEESENKGLPKFTIAKSDALLPPGYKAPTEKDSSSELLNELLKKFKDATTKQNEKAESNNKLPSNDTPQHRFGVGNDTHAENTTTSSYSSEELLTSTNVSSKTGKLIGIKDIIPNGFRNPLSSIDSILKKTKLDDISAFLPPGYSSKSASQLNSSSTDGTLDNREAHDKTSKYTSSSDVKPTVISVDTILQKSKQEKNIGALLPSGYQPPDPTSTKKSLKIDDLLQKSKEDDLSGLLPPGYKLPDSTTKKSSKIDDLLQNSKQDDISSLLPPGFKLPNSTSKKSSKIEDLLQNSKEDDISAFLPPGFKPKSHSTSSKPKTNVKDIFEQSKKDDISAFLPPGYKSKSYSNRKSTSVKPSIEKEYLPTSLLPSGYKSRKDNEKDISSTQATLTTISISTASPTPTTSGKQGLKVVFPSRPGGKKITHRTTTSKPKQEKEPTQAAVPMIHKGWPTRATTEFTGWPTPSTTPISIEKLLAYVQRTSTIPEIENITTTTSTTQTTVTSTTTTARPTTPGLCVEECDLVGTIKLIDGVKWVPELLDRNTKEWQLLANEVQTQLKEVFTKSYKLGPLFKNLRIDGFSEGSVLVDYLVEMNNVDKQVSTSQIKKLFNEALDTPLDSKYSSREGKSLNDSETHEEKAKLGKFIIDRKYTDFIVVPKHIAPTVGYAEDNLLLPQWAIAVIVIGLASLLFVIIFGVTVLVNRSKNAKKKVPVPLTDEMLNELNKNHMSFDNYGLDDQHSIEAGFWDPRRMDAQRDYKIPKKVSGSSGSIPDNSMTNLYDSWKSQWNGYYNNSTGGYYGNPGPGSSHRLYERRRSYDTNF</sequence>
<dbReference type="Proteomes" id="UP001431783">
    <property type="component" value="Unassembled WGS sequence"/>
</dbReference>
<dbReference type="Pfam" id="PF01390">
    <property type="entry name" value="SEA"/>
    <property type="match status" value="1"/>
</dbReference>
<keyword evidence="2" id="KW-0472">Membrane</keyword>
<dbReference type="EMBL" id="JARQZJ010000064">
    <property type="protein sequence ID" value="KAK9880412.1"/>
    <property type="molecule type" value="Genomic_DNA"/>
</dbReference>
<feature type="compositionally biased region" description="Basic and acidic residues" evidence="1">
    <location>
        <begin position="332"/>
        <end position="341"/>
    </location>
</feature>
<dbReference type="InterPro" id="IPR036364">
    <property type="entry name" value="SEA_dom_sf"/>
</dbReference>
<dbReference type="InterPro" id="IPR000082">
    <property type="entry name" value="SEA_dom"/>
</dbReference>
<feature type="region of interest" description="Disordered" evidence="1">
    <location>
        <begin position="1396"/>
        <end position="1419"/>
    </location>
</feature>
<evidence type="ECO:0000256" key="1">
    <source>
        <dbReference type="SAM" id="MobiDB-lite"/>
    </source>
</evidence>
<keyword evidence="2" id="KW-0812">Transmembrane</keyword>
<feature type="compositionally biased region" description="Low complexity" evidence="1">
    <location>
        <begin position="995"/>
        <end position="1006"/>
    </location>
</feature>
<feature type="region of interest" description="Disordered" evidence="1">
    <location>
        <begin position="831"/>
        <end position="887"/>
    </location>
</feature>
<gene>
    <name evidence="4" type="ORF">WA026_010291</name>
</gene>
<keyword evidence="2" id="KW-1133">Transmembrane helix</keyword>
<feature type="region of interest" description="Disordered" evidence="1">
    <location>
        <begin position="745"/>
        <end position="778"/>
    </location>
</feature>
<reference evidence="4 5" key="1">
    <citation type="submission" date="2023-03" db="EMBL/GenBank/DDBJ databases">
        <title>Genome insight into feeding habits of ladybird beetles.</title>
        <authorList>
            <person name="Li H.-S."/>
            <person name="Huang Y.-H."/>
            <person name="Pang H."/>
        </authorList>
    </citation>
    <scope>NUCLEOTIDE SEQUENCE [LARGE SCALE GENOMIC DNA]</scope>
    <source>
        <strain evidence="4">SYSU_2023b</strain>
        <tissue evidence="4">Whole body</tissue>
    </source>
</reference>
<feature type="region of interest" description="Disordered" evidence="1">
    <location>
        <begin position="900"/>
        <end position="922"/>
    </location>
</feature>
<feature type="region of interest" description="Disordered" evidence="1">
    <location>
        <begin position="650"/>
        <end position="696"/>
    </location>
</feature>
<protein>
    <recommendedName>
        <fullName evidence="3">SEA domain-containing protein</fullName>
    </recommendedName>
</protein>
<feature type="compositionally biased region" description="Polar residues" evidence="1">
    <location>
        <begin position="285"/>
        <end position="310"/>
    </location>
</feature>
<organism evidence="4 5">
    <name type="scientific">Henosepilachna vigintioctopunctata</name>
    <dbReference type="NCBI Taxonomy" id="420089"/>
    <lineage>
        <taxon>Eukaryota</taxon>
        <taxon>Metazoa</taxon>
        <taxon>Ecdysozoa</taxon>
        <taxon>Arthropoda</taxon>
        <taxon>Hexapoda</taxon>
        <taxon>Insecta</taxon>
        <taxon>Pterygota</taxon>
        <taxon>Neoptera</taxon>
        <taxon>Endopterygota</taxon>
        <taxon>Coleoptera</taxon>
        <taxon>Polyphaga</taxon>
        <taxon>Cucujiformia</taxon>
        <taxon>Coccinelloidea</taxon>
        <taxon>Coccinellidae</taxon>
        <taxon>Epilachninae</taxon>
        <taxon>Epilachnini</taxon>
        <taxon>Henosepilachna</taxon>
    </lineage>
</organism>
<evidence type="ECO:0000313" key="4">
    <source>
        <dbReference type="EMBL" id="KAK9880412.1"/>
    </source>
</evidence>
<feature type="domain" description="SEA" evidence="3">
    <location>
        <begin position="1119"/>
        <end position="1241"/>
    </location>
</feature>
<proteinExistence type="predicted"/>
<name>A0AAW1UJX8_9CUCU</name>
<feature type="region of interest" description="Disordered" evidence="1">
    <location>
        <begin position="995"/>
        <end position="1043"/>
    </location>
</feature>
<dbReference type="Gene3D" id="3.30.70.960">
    <property type="entry name" value="SEA domain"/>
    <property type="match status" value="1"/>
</dbReference>
<feature type="compositionally biased region" description="Low complexity" evidence="1">
    <location>
        <begin position="746"/>
        <end position="757"/>
    </location>
</feature>
<feature type="compositionally biased region" description="Acidic residues" evidence="1">
    <location>
        <begin position="311"/>
        <end position="321"/>
    </location>
</feature>
<feature type="region of interest" description="Disordered" evidence="1">
    <location>
        <begin position="801"/>
        <end position="820"/>
    </location>
</feature>
<comment type="caution">
    <text evidence="4">The sequence shown here is derived from an EMBL/GenBank/DDBJ whole genome shotgun (WGS) entry which is preliminary data.</text>
</comment>
<feature type="compositionally biased region" description="Basic and acidic residues" evidence="1">
    <location>
        <begin position="1407"/>
        <end position="1419"/>
    </location>
</feature>
<feature type="compositionally biased region" description="Basic and acidic residues" evidence="1">
    <location>
        <begin position="650"/>
        <end position="659"/>
    </location>
</feature>
<accession>A0AAW1UJX8</accession>
<feature type="region of interest" description="Disordered" evidence="1">
    <location>
        <begin position="273"/>
        <end position="341"/>
    </location>
</feature>
<feature type="region of interest" description="Disordered" evidence="1">
    <location>
        <begin position="454"/>
        <end position="478"/>
    </location>
</feature>
<evidence type="ECO:0000259" key="3">
    <source>
        <dbReference type="PROSITE" id="PS50024"/>
    </source>
</evidence>
<dbReference type="SUPFAM" id="SSF82671">
    <property type="entry name" value="SEA domain"/>
    <property type="match status" value="1"/>
</dbReference>
<feature type="compositionally biased region" description="Low complexity" evidence="1">
    <location>
        <begin position="684"/>
        <end position="696"/>
    </location>
</feature>
<evidence type="ECO:0000256" key="2">
    <source>
        <dbReference type="SAM" id="Phobius"/>
    </source>
</evidence>
<evidence type="ECO:0000313" key="5">
    <source>
        <dbReference type="Proteomes" id="UP001431783"/>
    </source>
</evidence>